<feature type="transmembrane region" description="Helical" evidence="1">
    <location>
        <begin position="6"/>
        <end position="25"/>
    </location>
</feature>
<dbReference type="EMBL" id="SCWE01000001">
    <property type="protein sequence ID" value="TDM03021.1"/>
    <property type="molecule type" value="Genomic_DNA"/>
</dbReference>
<dbReference type="NCBIfam" id="NF033608">
    <property type="entry name" value="type_I_tox_Fst"/>
    <property type="match status" value="1"/>
</dbReference>
<comment type="caution">
    <text evidence="2">The sequence shown here is derived from an EMBL/GenBank/DDBJ whole genome shotgun (WGS) entry which is preliminary data.</text>
</comment>
<proteinExistence type="predicted"/>
<gene>
    <name evidence="2" type="ORF">ERX37_02750</name>
</gene>
<dbReference type="AlphaFoldDB" id="A0A4R6BMM9"/>
<dbReference type="Proteomes" id="UP000295328">
    <property type="component" value="Unassembled WGS sequence"/>
</dbReference>
<evidence type="ECO:0000256" key="1">
    <source>
        <dbReference type="SAM" id="Phobius"/>
    </source>
</evidence>
<dbReference type="RefSeq" id="WP_133429108.1">
    <property type="nucleotide sequence ID" value="NZ_BMCC01000002.1"/>
</dbReference>
<keyword evidence="1" id="KW-1133">Transmembrane helix</keyword>
<keyword evidence="3" id="KW-1185">Reference proteome</keyword>
<keyword evidence="1" id="KW-0812">Transmembrane</keyword>
<reference evidence="2 3" key="1">
    <citation type="submission" date="2019-01" db="EMBL/GenBank/DDBJ databases">
        <title>Draft genome sequences of the type strains of six Macrococcus species.</title>
        <authorList>
            <person name="Mazhar S."/>
            <person name="Altermann E."/>
            <person name="Hill C."/>
            <person name="Mcauliffe O."/>
        </authorList>
    </citation>
    <scope>NUCLEOTIDE SEQUENCE [LARGE SCALE GENOMIC DNA]</scope>
    <source>
        <strain evidence="2 3">CCM4809</strain>
    </source>
</reference>
<name>A0A4R6BMM9_9STAP</name>
<evidence type="ECO:0000313" key="2">
    <source>
        <dbReference type="EMBL" id="TDM03021.1"/>
    </source>
</evidence>
<keyword evidence="1" id="KW-0472">Membrane</keyword>
<evidence type="ECO:0000313" key="3">
    <source>
        <dbReference type="Proteomes" id="UP000295328"/>
    </source>
</evidence>
<protein>
    <submittedName>
        <fullName evidence="2">Type I toxin-antitoxin system Fst family toxin</fullName>
    </submittedName>
</protein>
<accession>A0A4R6BMM9</accession>
<sequence length="29" mass="3274">MDFLLVNVIAPLAIGVTLALFSDWLEQRK</sequence>
<organism evidence="2 3">
    <name type="scientific">Macrococcus hajekii</name>
    <dbReference type="NCBI Taxonomy" id="198482"/>
    <lineage>
        <taxon>Bacteria</taxon>
        <taxon>Bacillati</taxon>
        <taxon>Bacillota</taxon>
        <taxon>Bacilli</taxon>
        <taxon>Bacillales</taxon>
        <taxon>Staphylococcaceae</taxon>
        <taxon>Macrococcus</taxon>
    </lineage>
</organism>